<gene>
    <name evidence="7 10" type="primary">proA</name>
    <name evidence="10" type="ORF">A1A1_12212</name>
    <name evidence="9" type="ORF">BBH88_07415</name>
</gene>
<evidence type="ECO:0000256" key="3">
    <source>
        <dbReference type="ARBA" id="ARBA00022650"/>
    </source>
</evidence>
<proteinExistence type="inferred from homology"/>
<organism evidence="10 11">
    <name type="scientific">Planococcus antarcticus DSM 14505</name>
    <dbReference type="NCBI Taxonomy" id="1185653"/>
    <lineage>
        <taxon>Bacteria</taxon>
        <taxon>Bacillati</taxon>
        <taxon>Bacillota</taxon>
        <taxon>Bacilli</taxon>
        <taxon>Bacillales</taxon>
        <taxon>Caryophanaceae</taxon>
        <taxon>Planococcus</taxon>
    </lineage>
</organism>
<dbReference type="OrthoDB" id="9809970at2"/>
<dbReference type="Pfam" id="PF00171">
    <property type="entry name" value="Aldedh"/>
    <property type="match status" value="1"/>
</dbReference>
<evidence type="ECO:0000313" key="10">
    <source>
        <dbReference type="EMBL" id="EIM06216.1"/>
    </source>
</evidence>
<evidence type="ECO:0000256" key="5">
    <source>
        <dbReference type="ARBA" id="ARBA00023002"/>
    </source>
</evidence>
<dbReference type="FunFam" id="3.40.309.10:FF:000006">
    <property type="entry name" value="Gamma-glutamyl phosphate reductase"/>
    <property type="match status" value="1"/>
</dbReference>
<keyword evidence="5 7" id="KW-0560">Oxidoreductase</keyword>
<dbReference type="Proteomes" id="UP000092661">
    <property type="component" value="Chromosome"/>
</dbReference>
<evidence type="ECO:0000313" key="11">
    <source>
        <dbReference type="Proteomes" id="UP000004725"/>
    </source>
</evidence>
<evidence type="ECO:0000256" key="2">
    <source>
        <dbReference type="ARBA" id="ARBA00022605"/>
    </source>
</evidence>
<keyword evidence="12" id="KW-1185">Reference proteome</keyword>
<evidence type="ECO:0000256" key="4">
    <source>
        <dbReference type="ARBA" id="ARBA00022857"/>
    </source>
</evidence>
<evidence type="ECO:0000313" key="9">
    <source>
        <dbReference type="EMBL" id="ANU10141.1"/>
    </source>
</evidence>
<reference evidence="12" key="2">
    <citation type="submission" date="2016-07" db="EMBL/GenBank/DDBJ databases">
        <authorList>
            <person name="See-Too W.S."/>
        </authorList>
    </citation>
    <scope>NUCLEOTIDE SEQUENCE [LARGE SCALE GENOMIC DNA]</scope>
    <source>
        <strain evidence="12">DSM 14505</strain>
    </source>
</reference>
<dbReference type="InterPro" id="IPR000965">
    <property type="entry name" value="GPR_dom"/>
</dbReference>
<dbReference type="EMBL" id="AJYB01000035">
    <property type="protein sequence ID" value="EIM06216.1"/>
    <property type="molecule type" value="Genomic_DNA"/>
</dbReference>
<dbReference type="EC" id="1.2.1.41" evidence="7"/>
<dbReference type="Proteomes" id="UP000004725">
    <property type="component" value="Unassembled WGS sequence"/>
</dbReference>
<dbReference type="EMBL" id="CP016534">
    <property type="protein sequence ID" value="ANU10141.1"/>
    <property type="molecule type" value="Genomic_DNA"/>
</dbReference>
<evidence type="ECO:0000256" key="1">
    <source>
        <dbReference type="ARBA" id="ARBA00004985"/>
    </source>
</evidence>
<comment type="subcellular location">
    <subcellularLocation>
        <location evidence="7">Cytoplasm</location>
    </subcellularLocation>
</comment>
<dbReference type="InterPro" id="IPR016162">
    <property type="entry name" value="Ald_DH_N"/>
</dbReference>
<feature type="domain" description="Aldehyde dehydrogenase" evidence="8">
    <location>
        <begin position="11"/>
        <end position="298"/>
    </location>
</feature>
<dbReference type="NCBIfam" id="NF001221">
    <property type="entry name" value="PRK00197.1"/>
    <property type="match status" value="1"/>
</dbReference>
<name>A0A1C7DFU8_9BACL</name>
<dbReference type="HAMAP" id="MF_00412">
    <property type="entry name" value="ProA"/>
    <property type="match status" value="1"/>
</dbReference>
<dbReference type="PIRSF" id="PIRSF000151">
    <property type="entry name" value="GPR"/>
    <property type="match status" value="1"/>
</dbReference>
<dbReference type="Gene3D" id="3.40.309.10">
    <property type="entry name" value="Aldehyde Dehydrogenase, Chain A, domain 2"/>
    <property type="match status" value="1"/>
</dbReference>
<comment type="similarity">
    <text evidence="7">Belongs to the gamma-glutamyl phosphate reductase family.</text>
</comment>
<dbReference type="GO" id="GO:0004350">
    <property type="term" value="F:glutamate-5-semialdehyde dehydrogenase activity"/>
    <property type="evidence" value="ECO:0007669"/>
    <property type="project" value="UniProtKB-UniRule"/>
</dbReference>
<keyword evidence="4 7" id="KW-0521">NADP</keyword>
<evidence type="ECO:0000259" key="8">
    <source>
        <dbReference type="Pfam" id="PF00171"/>
    </source>
</evidence>
<accession>A0A1C7DFU8</accession>
<dbReference type="InterPro" id="IPR012134">
    <property type="entry name" value="Glu-5-SA_DH"/>
</dbReference>
<evidence type="ECO:0000256" key="7">
    <source>
        <dbReference type="HAMAP-Rule" id="MF_00412"/>
    </source>
</evidence>
<keyword evidence="2 7" id="KW-0028">Amino-acid biosynthesis</keyword>
<dbReference type="AlphaFoldDB" id="A0A1C7DFU8"/>
<evidence type="ECO:0000313" key="12">
    <source>
        <dbReference type="Proteomes" id="UP000092661"/>
    </source>
</evidence>
<comment type="function">
    <text evidence="7">Catalyzes the NADPH-dependent reduction of L-glutamate 5-phosphate into L-glutamate 5-semialdehyde and phosphate. The product spontaneously undergoes cyclization to form 1-pyrroline-5-carboxylate.</text>
</comment>
<protein>
    <recommendedName>
        <fullName evidence="7">Gamma-glutamyl phosphate reductase</fullName>
        <shortName evidence="7">GPR</shortName>
        <ecNumber evidence="7">1.2.1.41</ecNumber>
    </recommendedName>
    <alternativeName>
        <fullName evidence="7">Glutamate-5-semialdehyde dehydrogenase</fullName>
    </alternativeName>
    <alternativeName>
        <fullName evidence="7">Glutamyl-gamma-semialdehyde dehydrogenase</fullName>
        <shortName evidence="7">GSA dehydrogenase</shortName>
    </alternativeName>
</protein>
<dbReference type="RefSeq" id="WP_006830412.1">
    <property type="nucleotide sequence ID" value="NZ_AJYB01000035.1"/>
</dbReference>
<reference evidence="10 11" key="1">
    <citation type="journal article" date="2012" name="J. Bacteriol.">
        <title>Genome Sequence of the Antarctic Psychrophile Bacterium Planococcus antarcticus DSM 14505.</title>
        <authorList>
            <person name="Margolles A."/>
            <person name="Gueimonde M."/>
            <person name="Sanchez B."/>
        </authorList>
    </citation>
    <scope>NUCLEOTIDE SEQUENCE [LARGE SCALE GENOMIC DNA]</scope>
    <source>
        <strain evidence="10 11">DSM 14505</strain>
    </source>
</reference>
<comment type="catalytic activity">
    <reaction evidence="6 7">
        <text>L-glutamate 5-semialdehyde + phosphate + NADP(+) = L-glutamyl 5-phosphate + NADPH + H(+)</text>
        <dbReference type="Rhea" id="RHEA:19541"/>
        <dbReference type="ChEBI" id="CHEBI:15378"/>
        <dbReference type="ChEBI" id="CHEBI:43474"/>
        <dbReference type="ChEBI" id="CHEBI:57783"/>
        <dbReference type="ChEBI" id="CHEBI:58066"/>
        <dbReference type="ChEBI" id="CHEBI:58274"/>
        <dbReference type="ChEBI" id="CHEBI:58349"/>
        <dbReference type="EC" id="1.2.1.41"/>
    </reaction>
</comment>
<sequence length="425" mass="46584">MTELLKEERMTETELIVKAQKAKEAAFRLAKATTQEKNEALQFISAQLLEEQTFILDENAKDVLAGREAGMDESLVDRLTLDAARLKDMADALIQLTRLDDPIGEVLEKWQQPNGLSMTKIRVPIGVVGMIYEARPNVTVDASSLCLKTGNAIVLRGSSTAINSNKAIVQVIRRALEKTKLPVEAVQLIEDTRRETASKMFKLNDYLDVLIPRGGAKLIQTVVQNATVPVLETGAGNCHLYIDQTADVKMALDIAINAKTQRPSVCNSCETILVHKEWAAAHLPELVTALGEHDVKIHGDGAVQQVSSSISPATEEDWAKEYLGYEVAIKVVETVDEAVQHINRYGTKHSEAIISTDARSVEQFFNEVDAAAVYHNASTRFTDGYEFGFGAEIGISTQKLHARGPMGLPALTSTKYIVRGNGQTK</sequence>
<dbReference type="GO" id="GO:0055129">
    <property type="term" value="P:L-proline biosynthetic process"/>
    <property type="evidence" value="ECO:0007669"/>
    <property type="project" value="UniProtKB-UniRule"/>
</dbReference>
<dbReference type="CDD" id="cd07079">
    <property type="entry name" value="ALDH_F18-19_ProA-GPR"/>
    <property type="match status" value="1"/>
</dbReference>
<dbReference type="InterPro" id="IPR016163">
    <property type="entry name" value="Ald_DH_C"/>
</dbReference>
<evidence type="ECO:0000256" key="6">
    <source>
        <dbReference type="ARBA" id="ARBA00049024"/>
    </source>
</evidence>
<keyword evidence="7" id="KW-0963">Cytoplasm</keyword>
<reference evidence="9" key="3">
    <citation type="submission" date="2016-10" db="EMBL/GenBank/DDBJ databases">
        <authorList>
            <person name="See-Too W.S."/>
        </authorList>
    </citation>
    <scope>NUCLEOTIDE SEQUENCE</scope>
    <source>
        <strain evidence="9">DSM 14505</strain>
    </source>
</reference>
<dbReference type="Gene3D" id="3.40.605.10">
    <property type="entry name" value="Aldehyde Dehydrogenase, Chain A, domain 1"/>
    <property type="match status" value="1"/>
</dbReference>
<dbReference type="GO" id="GO:0005737">
    <property type="term" value="C:cytoplasm"/>
    <property type="evidence" value="ECO:0007669"/>
    <property type="project" value="UniProtKB-SubCell"/>
</dbReference>
<dbReference type="PANTHER" id="PTHR11063">
    <property type="entry name" value="GLUTAMATE SEMIALDEHYDE DEHYDROGENASE"/>
    <property type="match status" value="1"/>
</dbReference>
<keyword evidence="3 7" id="KW-0641">Proline biosynthesis</keyword>
<dbReference type="SUPFAM" id="SSF53720">
    <property type="entry name" value="ALDH-like"/>
    <property type="match status" value="1"/>
</dbReference>
<dbReference type="PANTHER" id="PTHR11063:SF8">
    <property type="entry name" value="DELTA-1-PYRROLINE-5-CARBOXYLATE SYNTHASE"/>
    <property type="match status" value="1"/>
</dbReference>
<dbReference type="NCBIfam" id="TIGR00407">
    <property type="entry name" value="proA"/>
    <property type="match status" value="1"/>
</dbReference>
<dbReference type="PROSITE" id="PS01223">
    <property type="entry name" value="PROA"/>
    <property type="match status" value="1"/>
</dbReference>
<dbReference type="InterPro" id="IPR016161">
    <property type="entry name" value="Ald_DH/histidinol_DH"/>
</dbReference>
<dbReference type="InterPro" id="IPR020593">
    <property type="entry name" value="G-glutamylP_reductase_CS"/>
</dbReference>
<dbReference type="GO" id="GO:0050661">
    <property type="term" value="F:NADP binding"/>
    <property type="evidence" value="ECO:0007669"/>
    <property type="project" value="InterPro"/>
</dbReference>
<dbReference type="KEGG" id="pana:BBH88_07415"/>
<dbReference type="InterPro" id="IPR015590">
    <property type="entry name" value="Aldehyde_DH_dom"/>
</dbReference>
<dbReference type="eggNOG" id="COG0014">
    <property type="taxonomic scope" value="Bacteria"/>
</dbReference>
<comment type="pathway">
    <text evidence="1 7">Amino-acid biosynthesis; L-proline biosynthesis; L-glutamate 5-semialdehyde from L-glutamate: step 2/2.</text>
</comment>